<keyword evidence="3" id="KW-0413">Isomerase</keyword>
<feature type="chain" id="PRO_5010292962" evidence="2">
    <location>
        <begin position="32"/>
        <end position="385"/>
    </location>
</feature>
<dbReference type="PANTHER" id="PTHR30344:SF1">
    <property type="entry name" value="6-PHOSPHOGLUCONOLACTONASE"/>
    <property type="match status" value="1"/>
</dbReference>
<evidence type="ECO:0000256" key="2">
    <source>
        <dbReference type="SAM" id="SignalP"/>
    </source>
</evidence>
<dbReference type="InterPro" id="IPR006311">
    <property type="entry name" value="TAT_signal"/>
</dbReference>
<dbReference type="STRING" id="235985.SAMN05414137_120108"/>
<dbReference type="PROSITE" id="PS51318">
    <property type="entry name" value="TAT"/>
    <property type="match status" value="1"/>
</dbReference>
<proteinExistence type="inferred from homology"/>
<evidence type="ECO:0000313" key="4">
    <source>
        <dbReference type="Proteomes" id="UP000183015"/>
    </source>
</evidence>
<keyword evidence="4" id="KW-1185">Reference proteome</keyword>
<keyword evidence="2" id="KW-0732">Signal</keyword>
<feature type="signal peptide" evidence="2">
    <location>
        <begin position="1"/>
        <end position="31"/>
    </location>
</feature>
<name>A0A1H7WEE2_STRJI</name>
<dbReference type="RefSeq" id="WP_042446713.1">
    <property type="nucleotide sequence ID" value="NZ_BBPN01000011.1"/>
</dbReference>
<dbReference type="OrthoDB" id="9790815at2"/>
<dbReference type="InterPro" id="IPR015943">
    <property type="entry name" value="WD40/YVTN_repeat-like_dom_sf"/>
</dbReference>
<comment type="similarity">
    <text evidence="1">Belongs to the cycloisomerase 2 family.</text>
</comment>
<sequence length="385" mass="39784">MPVLSRRLSLSLATTLATASALAMSAPSAPAAGNSATRHADAWHAVFAQTNSLSGNQIVAYASDAQGRLTQAGTYDTHGLGGRLTGSVADHLASQGSLTYDREHRLLYAVNAGSNTVSVFAVDGDRLRLRQVVDSGGRFPVSVAVHDHLVYVLNALDGGSIQGYTVDGDHLTKQDRWHRCLGLDPNATPQFTNTPGQVGFARGGSQLVVTTKANGNNLDVFAIDDSGAPSDSPVVTNLPGAVPFGFVPNDRRGVFLTEAGPNALTTIDIHRDGTAQQTAFAATGQSATCWVVAIGDLLYTSNAGSSSISGFRASDRGRHLTALGYASTDPGTIDATASPNGRFVYVQTGVNGIIDEFAVNPDGTLTQFDSVNIPGGAGSEGIAAT</sequence>
<dbReference type="InterPro" id="IPR050282">
    <property type="entry name" value="Cycloisomerase_2"/>
</dbReference>
<reference evidence="4" key="1">
    <citation type="submission" date="2016-10" db="EMBL/GenBank/DDBJ databases">
        <authorList>
            <person name="Varghese N."/>
        </authorList>
    </citation>
    <scope>NUCLEOTIDE SEQUENCE [LARGE SCALE GENOMIC DNA]</scope>
    <source>
        <strain evidence="4">DSM 45096 / BCRC 16803 / CGMCC 4.1857 / CIP 109030 / JCM 12277 / KCTC 19219 / NBRC 100920 / 33214</strain>
    </source>
</reference>
<dbReference type="EMBL" id="FOAZ01000020">
    <property type="protein sequence ID" value="SEM19883.1"/>
    <property type="molecule type" value="Genomic_DNA"/>
</dbReference>
<dbReference type="Gene3D" id="2.130.10.10">
    <property type="entry name" value="YVTN repeat-like/Quinoprotein amine dehydrogenase"/>
    <property type="match status" value="2"/>
</dbReference>
<protein>
    <submittedName>
        <fullName evidence="3">6-phosphogluconolactonase, cycloisomerase 2 family</fullName>
    </submittedName>
</protein>
<dbReference type="SUPFAM" id="SSF50969">
    <property type="entry name" value="YVTN repeat-like/Quinoprotein amine dehydrogenase"/>
    <property type="match status" value="1"/>
</dbReference>
<dbReference type="Pfam" id="PF10282">
    <property type="entry name" value="Lactonase"/>
    <property type="match status" value="1"/>
</dbReference>
<organism evidence="3 4">
    <name type="scientific">Streptacidiphilus jiangxiensis</name>
    <dbReference type="NCBI Taxonomy" id="235985"/>
    <lineage>
        <taxon>Bacteria</taxon>
        <taxon>Bacillati</taxon>
        <taxon>Actinomycetota</taxon>
        <taxon>Actinomycetes</taxon>
        <taxon>Kitasatosporales</taxon>
        <taxon>Streptomycetaceae</taxon>
        <taxon>Streptacidiphilus</taxon>
    </lineage>
</organism>
<gene>
    <name evidence="3" type="ORF">SAMN05414137_120108</name>
</gene>
<dbReference type="AlphaFoldDB" id="A0A1H7WEE2"/>
<dbReference type="PANTHER" id="PTHR30344">
    <property type="entry name" value="6-PHOSPHOGLUCONOLACTONASE-RELATED"/>
    <property type="match status" value="1"/>
</dbReference>
<dbReference type="GO" id="GO:0016853">
    <property type="term" value="F:isomerase activity"/>
    <property type="evidence" value="ECO:0007669"/>
    <property type="project" value="UniProtKB-KW"/>
</dbReference>
<dbReference type="GO" id="GO:0017057">
    <property type="term" value="F:6-phosphogluconolactonase activity"/>
    <property type="evidence" value="ECO:0007669"/>
    <property type="project" value="TreeGrafter"/>
</dbReference>
<dbReference type="Proteomes" id="UP000183015">
    <property type="component" value="Unassembled WGS sequence"/>
</dbReference>
<dbReference type="InterPro" id="IPR011044">
    <property type="entry name" value="Quino_amine_DH_bsu"/>
</dbReference>
<evidence type="ECO:0000256" key="1">
    <source>
        <dbReference type="ARBA" id="ARBA00005564"/>
    </source>
</evidence>
<dbReference type="InterPro" id="IPR019405">
    <property type="entry name" value="Lactonase_7-beta_prop"/>
</dbReference>
<accession>A0A1H7WEE2</accession>
<dbReference type="eggNOG" id="COG2706">
    <property type="taxonomic scope" value="Bacteria"/>
</dbReference>
<evidence type="ECO:0000313" key="3">
    <source>
        <dbReference type="EMBL" id="SEM19883.1"/>
    </source>
</evidence>